<feature type="transmembrane region" description="Helical" evidence="1">
    <location>
        <begin position="74"/>
        <end position="91"/>
    </location>
</feature>
<gene>
    <name evidence="2" type="ORF">A2482_01970</name>
</gene>
<keyword evidence="1" id="KW-0812">Transmembrane</keyword>
<reference evidence="2 3" key="1">
    <citation type="journal article" date="2016" name="Nat. Commun.">
        <title>Thousands of microbial genomes shed light on interconnected biogeochemical processes in an aquifer system.</title>
        <authorList>
            <person name="Anantharaman K."/>
            <person name="Brown C.T."/>
            <person name="Hug L.A."/>
            <person name="Sharon I."/>
            <person name="Castelle C.J."/>
            <person name="Probst A.J."/>
            <person name="Thomas B.C."/>
            <person name="Singh A."/>
            <person name="Wilkins M.J."/>
            <person name="Karaoz U."/>
            <person name="Brodie E.L."/>
            <person name="Williams K.H."/>
            <person name="Hubbard S.S."/>
            <person name="Banfield J.F."/>
        </authorList>
    </citation>
    <scope>NUCLEOTIDE SEQUENCE [LARGE SCALE GENOMIC DNA]</scope>
</reference>
<dbReference type="Proteomes" id="UP000178656">
    <property type="component" value="Unassembled WGS sequence"/>
</dbReference>
<proteinExistence type="predicted"/>
<protein>
    <submittedName>
        <fullName evidence="2">Uncharacterized protein</fullName>
    </submittedName>
</protein>
<name>A0A1F5T7D0_9BACT</name>
<feature type="transmembrane region" description="Helical" evidence="1">
    <location>
        <begin position="44"/>
        <end position="67"/>
    </location>
</feature>
<dbReference type="AlphaFoldDB" id="A0A1F5T7D0"/>
<evidence type="ECO:0000256" key="1">
    <source>
        <dbReference type="SAM" id="Phobius"/>
    </source>
</evidence>
<dbReference type="EMBL" id="MFGM01000067">
    <property type="protein sequence ID" value="OGF34819.1"/>
    <property type="molecule type" value="Genomic_DNA"/>
</dbReference>
<keyword evidence="1" id="KW-1133">Transmembrane helix</keyword>
<comment type="caution">
    <text evidence="2">The sequence shown here is derived from an EMBL/GenBank/DDBJ whole genome shotgun (WGS) entry which is preliminary data.</text>
</comment>
<organism evidence="2 3">
    <name type="scientific">Candidatus Falkowbacteria bacterium RIFOXYC2_FULL_48_21</name>
    <dbReference type="NCBI Taxonomy" id="1798005"/>
    <lineage>
        <taxon>Bacteria</taxon>
        <taxon>Candidatus Falkowiibacteriota</taxon>
    </lineage>
</organism>
<accession>A0A1F5T7D0</accession>
<evidence type="ECO:0000313" key="2">
    <source>
        <dbReference type="EMBL" id="OGF34819.1"/>
    </source>
</evidence>
<sequence>MTEFLATLCYLAGLAVVVLASRCYSPLKRKANEKTEGTWSRLGLEILTVLVVLIVVGGLIGLGVYAVDAIRAGVWSPLILAVATFFGWSIWDAVFHKGWFAQFTERGK</sequence>
<evidence type="ECO:0000313" key="3">
    <source>
        <dbReference type="Proteomes" id="UP000178656"/>
    </source>
</evidence>
<keyword evidence="1" id="KW-0472">Membrane</keyword>